<sequence>MEVVLGQPRRAGYERVAQGVHVRTARPLTLVERLRALAVVLPPTAVFTHLTAAAVRGWWLPPVVDPPVFVAVTAGERYPERAGLRVARLTRAPEVEVVAGLPLAAAPETLLALARDLAPLDLVPLADAALRIGDCTTAALAAVAAGRRRGAPALRAVLPILDARSESAWESVLRLLHQAAEVDVVPQHTVRDDRGGFVARADLWLRGTRRLHEYDGGVHREAAQHRRDLDRDRRLVEAGWQRCGYTAPEVLFGGARIIASADAVLGRTWDPHRLRAWQQLVSTSLHTQAGRARVAARWQLRRDDGPARP</sequence>
<name>A0ABS4Z525_9ACTN</name>
<protein>
    <recommendedName>
        <fullName evidence="3">DUF559 domain-containing protein</fullName>
    </recommendedName>
</protein>
<evidence type="ECO:0008006" key="3">
    <source>
        <dbReference type="Google" id="ProtNLM"/>
    </source>
</evidence>
<keyword evidence="2" id="KW-1185">Reference proteome</keyword>
<reference evidence="1 2" key="1">
    <citation type="submission" date="2021-03" db="EMBL/GenBank/DDBJ databases">
        <title>Sequencing the genomes of 1000 actinobacteria strains.</title>
        <authorList>
            <person name="Klenk H.-P."/>
        </authorList>
    </citation>
    <scope>NUCLEOTIDE SEQUENCE [LARGE SCALE GENOMIC DNA]</scope>
    <source>
        <strain evidence="1 2">DSM 12936</strain>
    </source>
</reference>
<proteinExistence type="predicted"/>
<gene>
    <name evidence="1" type="ORF">JOF54_001069</name>
</gene>
<dbReference type="EMBL" id="JAGIOB010000001">
    <property type="protein sequence ID" value="MBP2416147.1"/>
    <property type="molecule type" value="Genomic_DNA"/>
</dbReference>
<evidence type="ECO:0000313" key="2">
    <source>
        <dbReference type="Proteomes" id="UP000758168"/>
    </source>
</evidence>
<dbReference type="RefSeq" id="WP_210053669.1">
    <property type="nucleotide sequence ID" value="NZ_BAAAMH010000012.1"/>
</dbReference>
<evidence type="ECO:0000313" key="1">
    <source>
        <dbReference type="EMBL" id="MBP2416147.1"/>
    </source>
</evidence>
<comment type="caution">
    <text evidence="1">The sequence shown here is derived from an EMBL/GenBank/DDBJ whole genome shotgun (WGS) entry which is preliminary data.</text>
</comment>
<accession>A0ABS4Z525</accession>
<dbReference type="Proteomes" id="UP000758168">
    <property type="component" value="Unassembled WGS sequence"/>
</dbReference>
<organism evidence="1 2">
    <name type="scientific">Microlunatus capsulatus</name>
    <dbReference type="NCBI Taxonomy" id="99117"/>
    <lineage>
        <taxon>Bacteria</taxon>
        <taxon>Bacillati</taxon>
        <taxon>Actinomycetota</taxon>
        <taxon>Actinomycetes</taxon>
        <taxon>Propionibacteriales</taxon>
        <taxon>Propionibacteriaceae</taxon>
        <taxon>Microlunatus</taxon>
    </lineage>
</organism>